<comment type="caution">
    <text evidence="1">The sequence shown here is derived from an EMBL/GenBank/DDBJ whole genome shotgun (WGS) entry which is preliminary data.</text>
</comment>
<dbReference type="AlphaFoldDB" id="A0A4C1Y325"/>
<gene>
    <name evidence="1" type="ORF">EVAR_96736_1</name>
</gene>
<keyword evidence="2" id="KW-1185">Reference proteome</keyword>
<evidence type="ECO:0000313" key="2">
    <source>
        <dbReference type="Proteomes" id="UP000299102"/>
    </source>
</evidence>
<accession>A0A4C1Y325</accession>
<proteinExistence type="predicted"/>
<protein>
    <submittedName>
        <fullName evidence="1">Uncharacterized protein</fullName>
    </submittedName>
</protein>
<dbReference type="Proteomes" id="UP000299102">
    <property type="component" value="Unassembled WGS sequence"/>
</dbReference>
<name>A0A4C1Y325_EUMVA</name>
<reference evidence="1 2" key="1">
    <citation type="journal article" date="2019" name="Commun. Biol.">
        <title>The bagworm genome reveals a unique fibroin gene that provides high tensile strength.</title>
        <authorList>
            <person name="Kono N."/>
            <person name="Nakamura H."/>
            <person name="Ohtoshi R."/>
            <person name="Tomita M."/>
            <person name="Numata K."/>
            <person name="Arakawa K."/>
        </authorList>
    </citation>
    <scope>NUCLEOTIDE SEQUENCE [LARGE SCALE GENOMIC DNA]</scope>
</reference>
<sequence>MVKNDVGRGTKLTIPGVRVIIEHHYSGIKIFLSLNAIQTIKQERFFHSLAPTATYHRRQRHTIVDSDIPSRRLTDTRRYRRHDVDIVDDKIGSPRLIDNSYAGEMFIQKSY</sequence>
<organism evidence="1 2">
    <name type="scientific">Eumeta variegata</name>
    <name type="common">Bagworm moth</name>
    <name type="synonym">Eumeta japonica</name>
    <dbReference type="NCBI Taxonomy" id="151549"/>
    <lineage>
        <taxon>Eukaryota</taxon>
        <taxon>Metazoa</taxon>
        <taxon>Ecdysozoa</taxon>
        <taxon>Arthropoda</taxon>
        <taxon>Hexapoda</taxon>
        <taxon>Insecta</taxon>
        <taxon>Pterygota</taxon>
        <taxon>Neoptera</taxon>
        <taxon>Endopterygota</taxon>
        <taxon>Lepidoptera</taxon>
        <taxon>Glossata</taxon>
        <taxon>Ditrysia</taxon>
        <taxon>Tineoidea</taxon>
        <taxon>Psychidae</taxon>
        <taxon>Oiketicinae</taxon>
        <taxon>Eumeta</taxon>
    </lineage>
</organism>
<dbReference type="EMBL" id="BGZK01001034">
    <property type="protein sequence ID" value="GBP69222.1"/>
    <property type="molecule type" value="Genomic_DNA"/>
</dbReference>
<evidence type="ECO:0000313" key="1">
    <source>
        <dbReference type="EMBL" id="GBP69222.1"/>
    </source>
</evidence>